<dbReference type="Pfam" id="PF01565">
    <property type="entry name" value="FAD_binding_4"/>
    <property type="match status" value="1"/>
</dbReference>
<dbReference type="InterPro" id="IPR016167">
    <property type="entry name" value="FAD-bd_PCMH_sub1"/>
</dbReference>
<keyword evidence="4" id="KW-0274">FAD</keyword>
<proteinExistence type="inferred from homology"/>
<dbReference type="Gene3D" id="3.30.465.10">
    <property type="match status" value="1"/>
</dbReference>
<name>A0ABW2RXH8_9NOCA</name>
<evidence type="ECO:0000256" key="2">
    <source>
        <dbReference type="ARBA" id="ARBA00005466"/>
    </source>
</evidence>
<dbReference type="InterPro" id="IPR006094">
    <property type="entry name" value="Oxid_FAD_bind_N"/>
</dbReference>
<keyword evidence="9" id="KW-1185">Reference proteome</keyword>
<gene>
    <name evidence="8" type="ORF">ACFQS9_11705</name>
</gene>
<comment type="cofactor">
    <cofactor evidence="1">
        <name>FAD</name>
        <dbReference type="ChEBI" id="CHEBI:57692"/>
    </cofactor>
</comment>
<comment type="similarity">
    <text evidence="2">Belongs to the oxygen-dependent FAD-linked oxidoreductase family.</text>
</comment>
<sequence length="468" mass="48740">MTFTQQSPRSTDPAPSVTDPLADLGPLLDGTVLRPGDEGYTESAAPWNRSVEQRPVAVVLASTAQDVVRTVRFAGARGLRVSAQPSGHGATTALEDAVLLRTGALDDIWIDAQSRVARVGAGVTWGALMTALDGTGLVGLAGSSPVVSVVGYCLGGGLSWFSRRFGTGAASLRAVELVDPQGVHRWVTEDRDPELMWALRGGGGEFGIVTAVEIDLFPAPRIVGGRLAFPAEDARDVLRAFREVTSVAPETLSLWASVTHFPPLPLLPEEIRGRSFCFVDAVHLGGPDELNALLAPIRAAGTAVLRDTVRPLLPSELGTVCEEPEEPSAAAHTAMAVTAIDDELLDRVLGLAGPGVATPLFQVLVRHLGGALRAPTAGAGGPIAAPYLVTALAMLPDPALVEPVGAAMAQLREILRPWAAGPTTLSMLGAGEDAADAFDAETLARLRRLKGDVDPGGLIRGNHPFARG</sequence>
<evidence type="ECO:0000256" key="3">
    <source>
        <dbReference type="ARBA" id="ARBA00022630"/>
    </source>
</evidence>
<dbReference type="Gene3D" id="3.30.43.10">
    <property type="entry name" value="Uridine Diphospho-n-acetylenolpyruvylglucosamine Reductase, domain 2"/>
    <property type="match status" value="1"/>
</dbReference>
<evidence type="ECO:0000256" key="4">
    <source>
        <dbReference type="ARBA" id="ARBA00022827"/>
    </source>
</evidence>
<evidence type="ECO:0000256" key="1">
    <source>
        <dbReference type="ARBA" id="ARBA00001974"/>
    </source>
</evidence>
<evidence type="ECO:0000256" key="6">
    <source>
        <dbReference type="SAM" id="MobiDB-lite"/>
    </source>
</evidence>
<reference evidence="9" key="1">
    <citation type="journal article" date="2019" name="Int. J. Syst. Evol. Microbiol.">
        <title>The Global Catalogue of Microorganisms (GCM) 10K type strain sequencing project: providing services to taxonomists for standard genome sequencing and annotation.</title>
        <authorList>
            <consortium name="The Broad Institute Genomics Platform"/>
            <consortium name="The Broad Institute Genome Sequencing Center for Infectious Disease"/>
            <person name="Wu L."/>
            <person name="Ma J."/>
        </authorList>
    </citation>
    <scope>NUCLEOTIDE SEQUENCE [LARGE SCALE GENOMIC DNA]</scope>
    <source>
        <strain evidence="9">ICMP 19430</strain>
    </source>
</reference>
<protein>
    <submittedName>
        <fullName evidence="8">FAD-binding oxidoreductase</fullName>
    </submittedName>
</protein>
<comment type="caution">
    <text evidence="8">The sequence shown here is derived from an EMBL/GenBank/DDBJ whole genome shotgun (WGS) entry which is preliminary data.</text>
</comment>
<dbReference type="InterPro" id="IPR016166">
    <property type="entry name" value="FAD-bd_PCMH"/>
</dbReference>
<evidence type="ECO:0000256" key="5">
    <source>
        <dbReference type="ARBA" id="ARBA00023002"/>
    </source>
</evidence>
<evidence type="ECO:0000259" key="7">
    <source>
        <dbReference type="PROSITE" id="PS51387"/>
    </source>
</evidence>
<dbReference type="Proteomes" id="UP001596484">
    <property type="component" value="Unassembled WGS sequence"/>
</dbReference>
<dbReference type="PROSITE" id="PS51387">
    <property type="entry name" value="FAD_PCMH"/>
    <property type="match status" value="1"/>
</dbReference>
<evidence type="ECO:0000313" key="9">
    <source>
        <dbReference type="Proteomes" id="UP001596484"/>
    </source>
</evidence>
<dbReference type="InterPro" id="IPR036318">
    <property type="entry name" value="FAD-bd_PCMH-like_sf"/>
</dbReference>
<keyword evidence="5" id="KW-0560">Oxidoreductase</keyword>
<feature type="compositionally biased region" description="Polar residues" evidence="6">
    <location>
        <begin position="1"/>
        <end position="10"/>
    </location>
</feature>
<dbReference type="InterPro" id="IPR016169">
    <property type="entry name" value="FAD-bd_PCMH_sub2"/>
</dbReference>
<dbReference type="RefSeq" id="WP_378404729.1">
    <property type="nucleotide sequence ID" value="NZ_JBHTCS010000013.1"/>
</dbReference>
<dbReference type="SUPFAM" id="SSF56176">
    <property type="entry name" value="FAD-binding/transporter-associated domain-like"/>
    <property type="match status" value="1"/>
</dbReference>
<feature type="domain" description="FAD-binding PCMH-type" evidence="7">
    <location>
        <begin position="51"/>
        <end position="219"/>
    </location>
</feature>
<evidence type="ECO:0000313" key="8">
    <source>
        <dbReference type="EMBL" id="MFC7448552.1"/>
    </source>
</evidence>
<organism evidence="8 9">
    <name type="scientific">Rhodococcus daqingensis</name>
    <dbReference type="NCBI Taxonomy" id="2479363"/>
    <lineage>
        <taxon>Bacteria</taxon>
        <taxon>Bacillati</taxon>
        <taxon>Actinomycetota</taxon>
        <taxon>Actinomycetes</taxon>
        <taxon>Mycobacteriales</taxon>
        <taxon>Nocardiaceae</taxon>
        <taxon>Rhodococcus</taxon>
    </lineage>
</organism>
<dbReference type="Gene3D" id="3.40.462.20">
    <property type="match status" value="1"/>
</dbReference>
<dbReference type="PANTHER" id="PTHR42973:SF39">
    <property type="entry name" value="FAD-BINDING PCMH-TYPE DOMAIN-CONTAINING PROTEIN"/>
    <property type="match status" value="1"/>
</dbReference>
<dbReference type="PANTHER" id="PTHR42973">
    <property type="entry name" value="BINDING OXIDOREDUCTASE, PUTATIVE (AFU_ORTHOLOGUE AFUA_1G17690)-RELATED"/>
    <property type="match status" value="1"/>
</dbReference>
<dbReference type="EMBL" id="JBHTCS010000013">
    <property type="protein sequence ID" value="MFC7448552.1"/>
    <property type="molecule type" value="Genomic_DNA"/>
</dbReference>
<dbReference type="InterPro" id="IPR050416">
    <property type="entry name" value="FAD-linked_Oxidoreductase"/>
</dbReference>
<accession>A0ABW2RXH8</accession>
<feature type="region of interest" description="Disordered" evidence="6">
    <location>
        <begin position="1"/>
        <end position="27"/>
    </location>
</feature>
<keyword evidence="3" id="KW-0285">Flavoprotein</keyword>